<accession>A0AAE1BA37</accession>
<keyword evidence="2" id="KW-1185">Reference proteome</keyword>
<reference evidence="1" key="1">
    <citation type="journal article" date="2023" name="G3 (Bethesda)">
        <title>A reference genome for the long-term kleptoplast-retaining sea slug Elysia crispata morphotype clarki.</title>
        <authorList>
            <person name="Eastman K.E."/>
            <person name="Pendleton A.L."/>
            <person name="Shaikh M.A."/>
            <person name="Suttiyut T."/>
            <person name="Ogas R."/>
            <person name="Tomko P."/>
            <person name="Gavelis G."/>
            <person name="Widhalm J.R."/>
            <person name="Wisecaver J.H."/>
        </authorList>
    </citation>
    <scope>NUCLEOTIDE SEQUENCE</scope>
    <source>
        <strain evidence="1">ECLA1</strain>
    </source>
</reference>
<gene>
    <name evidence="1" type="ORF">RRG08_034503</name>
</gene>
<dbReference type="EMBL" id="JAWDGP010000241">
    <property type="protein sequence ID" value="KAK3802357.1"/>
    <property type="molecule type" value="Genomic_DNA"/>
</dbReference>
<protein>
    <submittedName>
        <fullName evidence="1">Uncharacterized protein</fullName>
    </submittedName>
</protein>
<evidence type="ECO:0000313" key="1">
    <source>
        <dbReference type="EMBL" id="KAK3802357.1"/>
    </source>
</evidence>
<organism evidence="1 2">
    <name type="scientific">Elysia crispata</name>
    <name type="common">lettuce slug</name>
    <dbReference type="NCBI Taxonomy" id="231223"/>
    <lineage>
        <taxon>Eukaryota</taxon>
        <taxon>Metazoa</taxon>
        <taxon>Spiralia</taxon>
        <taxon>Lophotrochozoa</taxon>
        <taxon>Mollusca</taxon>
        <taxon>Gastropoda</taxon>
        <taxon>Heterobranchia</taxon>
        <taxon>Euthyneura</taxon>
        <taxon>Panpulmonata</taxon>
        <taxon>Sacoglossa</taxon>
        <taxon>Placobranchoidea</taxon>
        <taxon>Plakobranchidae</taxon>
        <taxon>Elysia</taxon>
    </lineage>
</organism>
<dbReference type="Proteomes" id="UP001283361">
    <property type="component" value="Unassembled WGS sequence"/>
</dbReference>
<dbReference type="AlphaFoldDB" id="A0AAE1BA37"/>
<evidence type="ECO:0000313" key="2">
    <source>
        <dbReference type="Proteomes" id="UP001283361"/>
    </source>
</evidence>
<sequence>MALSEGPESSFKGYQVLESWTAPALWVDPGIDRLTGSDLMTIHRSPAVHSPQHTELPTVLIDTEKPGDIKSRPVLALLTVSVLVDAPLRKSLIDIHIESSSN</sequence>
<name>A0AAE1BA37_9GAST</name>
<proteinExistence type="predicted"/>
<comment type="caution">
    <text evidence="1">The sequence shown here is derived from an EMBL/GenBank/DDBJ whole genome shotgun (WGS) entry which is preliminary data.</text>
</comment>